<dbReference type="AlphaFoldDB" id="A0A199VGA6"/>
<organism evidence="1 2">
    <name type="scientific">Ananas comosus</name>
    <name type="common">Pineapple</name>
    <name type="synonym">Ananas ananas</name>
    <dbReference type="NCBI Taxonomy" id="4615"/>
    <lineage>
        <taxon>Eukaryota</taxon>
        <taxon>Viridiplantae</taxon>
        <taxon>Streptophyta</taxon>
        <taxon>Embryophyta</taxon>
        <taxon>Tracheophyta</taxon>
        <taxon>Spermatophyta</taxon>
        <taxon>Magnoliopsida</taxon>
        <taxon>Liliopsida</taxon>
        <taxon>Poales</taxon>
        <taxon>Bromeliaceae</taxon>
        <taxon>Bromelioideae</taxon>
        <taxon>Ananas</taxon>
    </lineage>
</organism>
<gene>
    <name evidence="1" type="ORF">ACMD2_17302</name>
</gene>
<feature type="non-terminal residue" evidence="1">
    <location>
        <position position="1"/>
    </location>
</feature>
<feature type="non-terminal residue" evidence="1">
    <location>
        <position position="73"/>
    </location>
</feature>
<sequence>FVQKSKAKSQGVEKFYNLELLGSANISVAPFTYHLIKRSDKDGLLAPGCQDSVDVQAARDAFSSSRVELVPIT</sequence>
<evidence type="ECO:0000313" key="2">
    <source>
        <dbReference type="Proteomes" id="UP000092600"/>
    </source>
</evidence>
<evidence type="ECO:0000313" key="1">
    <source>
        <dbReference type="EMBL" id="OAY76139.1"/>
    </source>
</evidence>
<proteinExistence type="predicted"/>
<accession>A0A199VGA6</accession>
<dbReference type="EMBL" id="LSRQ01001899">
    <property type="protein sequence ID" value="OAY76139.1"/>
    <property type="molecule type" value="Genomic_DNA"/>
</dbReference>
<name>A0A199VGA6_ANACO</name>
<dbReference type="Proteomes" id="UP000092600">
    <property type="component" value="Unassembled WGS sequence"/>
</dbReference>
<comment type="caution">
    <text evidence="1">The sequence shown here is derived from an EMBL/GenBank/DDBJ whole genome shotgun (WGS) entry which is preliminary data.</text>
</comment>
<reference evidence="1 2" key="1">
    <citation type="journal article" date="2016" name="DNA Res.">
        <title>The draft genome of MD-2 pineapple using hybrid error correction of long reads.</title>
        <authorList>
            <person name="Redwan R.M."/>
            <person name="Saidin A."/>
            <person name="Kumar S.V."/>
        </authorList>
    </citation>
    <scope>NUCLEOTIDE SEQUENCE [LARGE SCALE GENOMIC DNA]</scope>
    <source>
        <strain evidence="2">cv. MD2</strain>
        <tissue evidence="1">Leaf</tissue>
    </source>
</reference>
<protein>
    <submittedName>
        <fullName evidence="1">Uncharacterized protein</fullName>
    </submittedName>
</protein>